<evidence type="ECO:0000256" key="4">
    <source>
        <dbReference type="ARBA" id="ARBA00023136"/>
    </source>
</evidence>
<dbReference type="InterPro" id="IPR017978">
    <property type="entry name" value="GPCR_3_C"/>
</dbReference>
<keyword evidence="4 8" id="KW-0472">Membrane</keyword>
<feature type="transmembrane region" description="Helical" evidence="8">
    <location>
        <begin position="1353"/>
        <end position="1375"/>
    </location>
</feature>
<dbReference type="OrthoDB" id="9880600at2759"/>
<feature type="transmembrane region" description="Helical" evidence="8">
    <location>
        <begin position="1387"/>
        <end position="1405"/>
    </location>
</feature>
<dbReference type="EMBL" id="UYJE01008199">
    <property type="protein sequence ID" value="VDI61973.1"/>
    <property type="molecule type" value="Genomic_DNA"/>
</dbReference>
<dbReference type="GO" id="GO:0004930">
    <property type="term" value="F:G protein-coupled receptor activity"/>
    <property type="evidence" value="ECO:0007669"/>
    <property type="project" value="InterPro"/>
</dbReference>
<comment type="subcellular location">
    <subcellularLocation>
        <location evidence="1">Membrane</location>
        <topology evidence="1">Multi-pass membrane protein</topology>
    </subcellularLocation>
</comment>
<accession>A0A8B6GCK4</accession>
<feature type="transmembrane region" description="Helical" evidence="8">
    <location>
        <begin position="1532"/>
        <end position="1552"/>
    </location>
</feature>
<evidence type="ECO:0000256" key="2">
    <source>
        <dbReference type="ARBA" id="ARBA00022692"/>
    </source>
</evidence>
<evidence type="ECO:0000256" key="5">
    <source>
        <dbReference type="ARBA" id="ARBA00023170"/>
    </source>
</evidence>
<comment type="caution">
    <text evidence="10">The sequence shown here is derived from an EMBL/GenBank/DDBJ whole genome shotgun (WGS) entry which is preliminary data.</text>
</comment>
<dbReference type="InterPro" id="IPR001828">
    <property type="entry name" value="ANF_lig-bd_rcpt"/>
</dbReference>
<evidence type="ECO:0000256" key="6">
    <source>
        <dbReference type="ARBA" id="ARBA00023180"/>
    </source>
</evidence>
<dbReference type="InterPro" id="IPR028082">
    <property type="entry name" value="Peripla_BP_I"/>
</dbReference>
<dbReference type="Gene3D" id="3.40.50.2300">
    <property type="match status" value="4"/>
</dbReference>
<name>A0A8B6GCK4_MYTGA</name>
<evidence type="ECO:0000256" key="7">
    <source>
        <dbReference type="SAM" id="MobiDB-lite"/>
    </source>
</evidence>
<evidence type="ECO:0000256" key="1">
    <source>
        <dbReference type="ARBA" id="ARBA00004141"/>
    </source>
</evidence>
<evidence type="ECO:0000313" key="10">
    <source>
        <dbReference type="EMBL" id="VDI61973.1"/>
    </source>
</evidence>
<keyword evidence="3 8" id="KW-1133">Transmembrane helix</keyword>
<dbReference type="PANTHER" id="PTHR24060">
    <property type="entry name" value="METABOTROPIC GLUTAMATE RECEPTOR"/>
    <property type="match status" value="1"/>
</dbReference>
<organism evidence="10 11">
    <name type="scientific">Mytilus galloprovincialis</name>
    <name type="common">Mediterranean mussel</name>
    <dbReference type="NCBI Taxonomy" id="29158"/>
    <lineage>
        <taxon>Eukaryota</taxon>
        <taxon>Metazoa</taxon>
        <taxon>Spiralia</taxon>
        <taxon>Lophotrochozoa</taxon>
        <taxon>Mollusca</taxon>
        <taxon>Bivalvia</taxon>
        <taxon>Autobranchia</taxon>
        <taxon>Pteriomorphia</taxon>
        <taxon>Mytilida</taxon>
        <taxon>Mytiloidea</taxon>
        <taxon>Mytilidae</taxon>
        <taxon>Mytilinae</taxon>
        <taxon>Mytilus</taxon>
    </lineage>
</organism>
<keyword evidence="5" id="KW-0675">Receptor</keyword>
<reference evidence="10" key="1">
    <citation type="submission" date="2018-11" db="EMBL/GenBank/DDBJ databases">
        <authorList>
            <person name="Alioto T."/>
            <person name="Alioto T."/>
        </authorList>
    </citation>
    <scope>NUCLEOTIDE SEQUENCE</scope>
</reference>
<dbReference type="PROSITE" id="PS50259">
    <property type="entry name" value="G_PROTEIN_RECEP_F3_4"/>
    <property type="match status" value="1"/>
</dbReference>
<dbReference type="InterPro" id="IPR050726">
    <property type="entry name" value="mGluR"/>
</dbReference>
<dbReference type="Proteomes" id="UP000596742">
    <property type="component" value="Unassembled WGS sequence"/>
</dbReference>
<keyword evidence="11" id="KW-1185">Reference proteome</keyword>
<feature type="transmembrane region" description="Helical" evidence="8">
    <location>
        <begin position="1471"/>
        <end position="1490"/>
    </location>
</feature>
<gene>
    <name evidence="10" type="ORF">MGAL_10B064465</name>
</gene>
<dbReference type="InterPro" id="IPR000337">
    <property type="entry name" value="GPCR_3"/>
</dbReference>
<feature type="transmembrane region" description="Helical" evidence="8">
    <location>
        <begin position="1317"/>
        <end position="1341"/>
    </location>
</feature>
<evidence type="ECO:0000313" key="11">
    <source>
        <dbReference type="Proteomes" id="UP000596742"/>
    </source>
</evidence>
<evidence type="ECO:0000256" key="8">
    <source>
        <dbReference type="SAM" id="Phobius"/>
    </source>
</evidence>
<feature type="transmembrane region" description="Helical" evidence="8">
    <location>
        <begin position="1502"/>
        <end position="1526"/>
    </location>
</feature>
<evidence type="ECO:0000259" key="9">
    <source>
        <dbReference type="PROSITE" id="PS50259"/>
    </source>
</evidence>
<dbReference type="Pfam" id="PF01094">
    <property type="entry name" value="ANF_receptor"/>
    <property type="match status" value="1"/>
</dbReference>
<feature type="compositionally biased region" description="Polar residues" evidence="7">
    <location>
        <begin position="1595"/>
        <end position="1618"/>
    </location>
</feature>
<dbReference type="GO" id="GO:0016020">
    <property type="term" value="C:membrane"/>
    <property type="evidence" value="ECO:0007669"/>
    <property type="project" value="UniProtKB-SubCell"/>
</dbReference>
<dbReference type="SUPFAM" id="SSF53822">
    <property type="entry name" value="Periplasmic binding protein-like I"/>
    <property type="match status" value="2"/>
</dbReference>
<sequence>MQTGLITFTKEGIQTKLSEIIRPFGIVHVGISQGSHTTVSSDLSLTVAAGSIWKSKAVVRILEENHWQHIDAFAINSPLASTELELLLTIAFSNDICVRRLQYTDNSSTLVNLSSDVVVIFVSGHDNIEELLSRLTSDRSKSFLIVGDSNIDLVTSELGNNTYLLKEQSPVVQNIQQYLANEFSIINNSKPILAEFLKSLPYCEYDIVFNHTVCNKSMIQYWTSRLNDRTFHNALTAYYNIFRLISLKETFSCSGYDFTKCLKAVSFVTLSAHQTPAGNPFRTHDLTDGNFLEQVPVIVTQGPSMSSEVFRIVNNSIIYTTGNFSTINNIQSSLCDESCYKCGECYRPEEEIKPSAIVKNGDIIFTAGFPVYKDSKYGSHCMELSTEGILMAQSFIYAIDTVKDKYPSKNMLPKVSIGALVYDTCGGKTLDSAHIGSNSNCPLTFFSGKNNNTISGSLLSDIRYSTAIHLPRSGPMTSELASFTISNFGLSLSQETYDVYLKDLSSLLKSLNWTYVSIAYSDYFSKMNSVNKHISDMRSDGICISDEIFFQNTINTIDTVASKVVNSSLKSGAIILLTTHDDTIKLMEHLRAKNFSFENVNFIFFAWNALSNLPKGSVVIRPRSLSDPSLKQELKTLSVIENGYYRGPVTENVNHWWIKYHERRHKCHMSIKDNTIHPNSCSNQPTFSEDDIDMTVPGLIVEYVDIMVAMVDELYKTKCPSLSGPCEEFMSSDDLADYIKSSVPGFTFTDGSNKISFTADGSLKMPLEVSNIQLSSEIMIATISEEHAVTMSTNQIVAYDSNNSPVVIQHQCSGWCPSCHQCQTNTAQNIDYYYKSGDIDLFGLFPIHSMGAKIGICDLLALKDGTEYLTEAFLYAINTVTSRYPYLLQGISIGTLIVDTCSSEDTVQQSIANFESCFASFPSSSGKMISPMSVPSYLLYSNISTADDLSASIQRHGKFVMSHSTDFKNKETIMGTLQYSYARSEVTTIVNFLSEMKWTYVSVVGSSELLYTWKMHQFEELAAKNNICINTVHSVSDSSTAKSAVDAISSGPINMNVVILFLSVEDIKMFFGSKILSKVHIIGDTNIAWNGFNTNIQIPLGTIVVDRSNKINSDLKTYLDTLNSQTISRYENPWLKKFQTGRENCKLSQSQSCSLPNDIMLQSSKVVMETDIILHGLHNRLTKLCGQQTTMCKLLETEGLSLHMEDFRNISFSYQQDQIVLYTTDAYIGAYQIQNFQENKMVKVGDWTNNTLSLSKEIIRAYSNGGLVQKDLPLSRCIGTCLCTNINNTAEGTEMPEPYQDPDMIFYSSSAKFNSKLWTIIVLAIAGGGVGASMLFIVYVIYKTCIGCLNKRYIGLGILLLLSITALYLSVLPFLFTPSEMGCTARYLLPGISYALVYATCLAKLMSLRSYKLIGLGGEISNLNQFLTVTFVSGVQIAISVQYVALKGPFMETRIMSDETMYACKFDKDVFVMYLIYDMLLIVMCSLYALTVRKEKKNMGEAIFILISSWINIVLWTAWVAVTFIISHDYVELTICTGILACATVVVLTVFVPKLHKISKLKYDVKKNGVQNGGYKIDTEFMFERPHTLPGGFRSSYNMSPQKTNPKSISTFDSSMSY</sequence>
<dbReference type="Pfam" id="PF00003">
    <property type="entry name" value="7tm_3"/>
    <property type="match status" value="1"/>
</dbReference>
<dbReference type="PRINTS" id="PR00248">
    <property type="entry name" value="GPCRMGR"/>
</dbReference>
<protein>
    <recommendedName>
        <fullName evidence="9">G-protein coupled receptors family 3 profile domain-containing protein</fullName>
    </recommendedName>
</protein>
<evidence type="ECO:0000256" key="3">
    <source>
        <dbReference type="ARBA" id="ARBA00022989"/>
    </source>
</evidence>
<keyword evidence="2 8" id="KW-0812">Transmembrane</keyword>
<dbReference type="CDD" id="cd13953">
    <property type="entry name" value="7tm_classC_mGluR-like"/>
    <property type="match status" value="1"/>
</dbReference>
<feature type="region of interest" description="Disordered" evidence="7">
    <location>
        <begin position="1593"/>
        <end position="1618"/>
    </location>
</feature>
<feature type="transmembrane region" description="Helical" evidence="8">
    <location>
        <begin position="1426"/>
        <end position="1446"/>
    </location>
</feature>
<keyword evidence="6" id="KW-0325">Glycoprotein</keyword>
<feature type="domain" description="G-protein coupled receptors family 3 profile" evidence="9">
    <location>
        <begin position="1318"/>
        <end position="1558"/>
    </location>
</feature>
<proteinExistence type="predicted"/>